<dbReference type="PANTHER" id="PTHR34293">
    <property type="entry name" value="HTH-TYPE TRANSCRIPTIONAL REGULATOR TRMBL2"/>
    <property type="match status" value="1"/>
</dbReference>
<dbReference type="PANTHER" id="PTHR34293:SF1">
    <property type="entry name" value="HTH-TYPE TRANSCRIPTIONAL REGULATOR TRMBL2"/>
    <property type="match status" value="1"/>
</dbReference>
<dbReference type="InterPro" id="IPR016032">
    <property type="entry name" value="Sig_transdc_resp-reg_C-effctor"/>
</dbReference>
<dbReference type="PROSITE" id="PS50043">
    <property type="entry name" value="HTH_LUXR_2"/>
    <property type="match status" value="1"/>
</dbReference>
<dbReference type="SMART" id="SM00421">
    <property type="entry name" value="HTH_LUXR"/>
    <property type="match status" value="1"/>
</dbReference>
<reference evidence="3 4" key="1">
    <citation type="submission" date="2024-09" db="EMBL/GenBank/DDBJ databases">
        <authorList>
            <person name="Sun Q."/>
            <person name="Mori K."/>
        </authorList>
    </citation>
    <scope>NUCLEOTIDE SEQUENCE [LARGE SCALE GENOMIC DNA]</scope>
    <source>
        <strain evidence="3 4">JCM 3331</strain>
    </source>
</reference>
<dbReference type="InterPro" id="IPR036388">
    <property type="entry name" value="WH-like_DNA-bd_sf"/>
</dbReference>
<protein>
    <submittedName>
        <fullName evidence="3">LuxR C-terminal-related transcriptional regulator</fullName>
    </submittedName>
</protein>
<dbReference type="Gene3D" id="1.10.10.10">
    <property type="entry name" value="Winged helix-like DNA-binding domain superfamily/Winged helix DNA-binding domain"/>
    <property type="match status" value="2"/>
</dbReference>
<gene>
    <name evidence="3" type="ORF">ACFFTL_25100</name>
</gene>
<evidence type="ECO:0000313" key="3">
    <source>
        <dbReference type="EMBL" id="MFB9575474.1"/>
    </source>
</evidence>
<organism evidence="3 4">
    <name type="scientific">Streptomyces yanii</name>
    <dbReference type="NCBI Taxonomy" id="78510"/>
    <lineage>
        <taxon>Bacteria</taxon>
        <taxon>Bacillati</taxon>
        <taxon>Actinomycetota</taxon>
        <taxon>Actinomycetes</taxon>
        <taxon>Kitasatosporales</taxon>
        <taxon>Streptomycetaceae</taxon>
        <taxon>Streptomyces</taxon>
    </lineage>
</organism>
<evidence type="ECO:0000256" key="1">
    <source>
        <dbReference type="SAM" id="Coils"/>
    </source>
</evidence>
<keyword evidence="1" id="KW-0175">Coiled coil</keyword>
<name>A0ABV5RCC8_9ACTN</name>
<dbReference type="SUPFAM" id="SSF46894">
    <property type="entry name" value="C-terminal effector domain of the bipartite response regulators"/>
    <property type="match status" value="1"/>
</dbReference>
<dbReference type="Proteomes" id="UP001589710">
    <property type="component" value="Unassembled WGS sequence"/>
</dbReference>
<dbReference type="RefSeq" id="WP_345516792.1">
    <property type="nucleotide sequence ID" value="NZ_BAAAXD010000039.1"/>
</dbReference>
<feature type="coiled-coil region" evidence="1">
    <location>
        <begin position="76"/>
        <end position="103"/>
    </location>
</feature>
<dbReference type="EMBL" id="JBHMCG010000104">
    <property type="protein sequence ID" value="MFB9575474.1"/>
    <property type="molecule type" value="Genomic_DNA"/>
</dbReference>
<feature type="domain" description="HTH luxR-type" evidence="2">
    <location>
        <begin position="260"/>
        <end position="325"/>
    </location>
</feature>
<dbReference type="CDD" id="cd06170">
    <property type="entry name" value="LuxR_C_like"/>
    <property type="match status" value="1"/>
</dbReference>
<dbReference type="Pfam" id="PF00196">
    <property type="entry name" value="GerE"/>
    <property type="match status" value="1"/>
</dbReference>
<dbReference type="InterPro" id="IPR051797">
    <property type="entry name" value="TrmB-like"/>
</dbReference>
<evidence type="ECO:0000313" key="4">
    <source>
        <dbReference type="Proteomes" id="UP001589710"/>
    </source>
</evidence>
<evidence type="ECO:0000259" key="2">
    <source>
        <dbReference type="PROSITE" id="PS50043"/>
    </source>
</evidence>
<comment type="caution">
    <text evidence="3">The sequence shown here is derived from an EMBL/GenBank/DDBJ whole genome shotgun (WGS) entry which is preliminary data.</text>
</comment>
<proteinExistence type="predicted"/>
<dbReference type="InterPro" id="IPR000792">
    <property type="entry name" value="Tscrpt_reg_LuxR_C"/>
</dbReference>
<accession>A0ABV5RCC8</accession>
<sequence>MLTTLGLDQETETLYRAMLTYPAEGVAALCERLGMPEESVRGGLDRLSELALVRPSQEEPGQIRAVSPEIGMEMLLARQQAELAAQQQRVEASRAAAARLIAECADLRPSAAHPGVEHLVGLDHIRDRLNLLEREVREEVMIFSPQNEHIVAGLEQARPRDEALLRRGVRMRTIYLDSVRNCPPIVEYAEWLTSLGREARTVAALPTRMIIMDRASAVIPVNGDDTAAAAVVLSGHGTLIALCALFESVWASATPLGANAPRDKHDLTDTESTTLKLLAEGHTDEAIAKRLGVSHRTARRIATTLMERLGARSRFEAGVKAARLGWL</sequence>
<keyword evidence="4" id="KW-1185">Reference proteome</keyword>